<evidence type="ECO:0000259" key="1">
    <source>
        <dbReference type="Pfam" id="PF01498"/>
    </source>
</evidence>
<dbReference type="GO" id="GO:0015074">
    <property type="term" value="P:DNA integration"/>
    <property type="evidence" value="ECO:0007669"/>
    <property type="project" value="InterPro"/>
</dbReference>
<name>A0A2V1CYY5_9PLEO</name>
<dbReference type="SUPFAM" id="SSF46689">
    <property type="entry name" value="Homeodomain-like"/>
    <property type="match status" value="1"/>
</dbReference>
<dbReference type="GO" id="GO:0006313">
    <property type="term" value="P:DNA transposition"/>
    <property type="evidence" value="ECO:0007669"/>
    <property type="project" value="InterPro"/>
</dbReference>
<sequence>MAKTPHRRLTRDERVRIHTLYYQAGWQCPDIARFLGINYRTVARCIKGSVTPHRPRGSKGLLDTPTKSRLIAYATASGEQRIKPYAQLAAELGIHADPRTIRRVFKSERYYRRVATEKPWLGEIHKQKRLFWSNLAVTWPSLI</sequence>
<dbReference type="InterPro" id="IPR009057">
    <property type="entry name" value="Homeodomain-like_sf"/>
</dbReference>
<feature type="domain" description="Transposase Tc1-like" evidence="1">
    <location>
        <begin position="80"/>
        <end position="134"/>
    </location>
</feature>
<proteinExistence type="predicted"/>
<dbReference type="EMBL" id="KZ806257">
    <property type="protein sequence ID" value="PVH90509.1"/>
    <property type="molecule type" value="Genomic_DNA"/>
</dbReference>
<keyword evidence="3" id="KW-1185">Reference proteome</keyword>
<dbReference type="Pfam" id="PF01498">
    <property type="entry name" value="HTH_Tnp_Tc3_2"/>
    <property type="match status" value="1"/>
</dbReference>
<evidence type="ECO:0000313" key="2">
    <source>
        <dbReference type="EMBL" id="PVH90509.1"/>
    </source>
</evidence>
<accession>A0A2V1CYY5</accession>
<protein>
    <recommendedName>
        <fullName evidence="1">Transposase Tc1-like domain-containing protein</fullName>
    </recommendedName>
</protein>
<dbReference type="OrthoDB" id="3783684at2759"/>
<gene>
    <name evidence="2" type="ORF">DM02DRAFT_547659</name>
</gene>
<dbReference type="Pfam" id="PF13384">
    <property type="entry name" value="HTH_23"/>
    <property type="match status" value="1"/>
</dbReference>
<reference evidence="2 3" key="1">
    <citation type="journal article" date="2018" name="Sci. Rep.">
        <title>Comparative genomics provides insights into the lifestyle and reveals functional heterogeneity of dark septate endophytic fungi.</title>
        <authorList>
            <person name="Knapp D.G."/>
            <person name="Nemeth J.B."/>
            <person name="Barry K."/>
            <person name="Hainaut M."/>
            <person name="Henrissat B."/>
            <person name="Johnson J."/>
            <person name="Kuo A."/>
            <person name="Lim J.H.P."/>
            <person name="Lipzen A."/>
            <person name="Nolan M."/>
            <person name="Ohm R.A."/>
            <person name="Tamas L."/>
            <person name="Grigoriev I.V."/>
            <person name="Spatafora J.W."/>
            <person name="Nagy L.G."/>
            <person name="Kovacs G.M."/>
        </authorList>
    </citation>
    <scope>NUCLEOTIDE SEQUENCE [LARGE SCALE GENOMIC DNA]</scope>
    <source>
        <strain evidence="2 3">DSE2036</strain>
    </source>
</reference>
<dbReference type="GO" id="GO:0003677">
    <property type="term" value="F:DNA binding"/>
    <property type="evidence" value="ECO:0007669"/>
    <property type="project" value="InterPro"/>
</dbReference>
<dbReference type="AlphaFoldDB" id="A0A2V1CYY5"/>
<dbReference type="Proteomes" id="UP000244855">
    <property type="component" value="Unassembled WGS sequence"/>
</dbReference>
<organism evidence="2 3">
    <name type="scientific">Periconia macrospinosa</name>
    <dbReference type="NCBI Taxonomy" id="97972"/>
    <lineage>
        <taxon>Eukaryota</taxon>
        <taxon>Fungi</taxon>
        <taxon>Dikarya</taxon>
        <taxon>Ascomycota</taxon>
        <taxon>Pezizomycotina</taxon>
        <taxon>Dothideomycetes</taxon>
        <taxon>Pleosporomycetidae</taxon>
        <taxon>Pleosporales</taxon>
        <taxon>Massarineae</taxon>
        <taxon>Periconiaceae</taxon>
        <taxon>Periconia</taxon>
    </lineage>
</organism>
<evidence type="ECO:0000313" key="3">
    <source>
        <dbReference type="Proteomes" id="UP000244855"/>
    </source>
</evidence>
<dbReference type="InterPro" id="IPR002492">
    <property type="entry name" value="Transposase_Tc1-like"/>
</dbReference>